<keyword evidence="3" id="KW-1185">Reference proteome</keyword>
<reference evidence="2" key="1">
    <citation type="journal article" date="2020" name="Stud. Mycol.">
        <title>101 Dothideomycetes genomes: a test case for predicting lifestyles and emergence of pathogens.</title>
        <authorList>
            <person name="Haridas S."/>
            <person name="Albert R."/>
            <person name="Binder M."/>
            <person name="Bloem J."/>
            <person name="Labutti K."/>
            <person name="Salamov A."/>
            <person name="Andreopoulos B."/>
            <person name="Baker S."/>
            <person name="Barry K."/>
            <person name="Bills G."/>
            <person name="Bluhm B."/>
            <person name="Cannon C."/>
            <person name="Castanera R."/>
            <person name="Culley D."/>
            <person name="Daum C."/>
            <person name="Ezra D."/>
            <person name="Gonzalez J."/>
            <person name="Henrissat B."/>
            <person name="Kuo A."/>
            <person name="Liang C."/>
            <person name="Lipzen A."/>
            <person name="Lutzoni F."/>
            <person name="Magnuson J."/>
            <person name="Mondo S."/>
            <person name="Nolan M."/>
            <person name="Ohm R."/>
            <person name="Pangilinan J."/>
            <person name="Park H.-J."/>
            <person name="Ramirez L."/>
            <person name="Alfaro M."/>
            <person name="Sun H."/>
            <person name="Tritt A."/>
            <person name="Yoshinaga Y."/>
            <person name="Zwiers L.-H."/>
            <person name="Turgeon B."/>
            <person name="Goodwin S."/>
            <person name="Spatafora J."/>
            <person name="Crous P."/>
            <person name="Grigoriev I."/>
        </authorList>
    </citation>
    <scope>NUCLEOTIDE SEQUENCE</scope>
    <source>
        <strain evidence="2">CBS 279.74</strain>
    </source>
</reference>
<evidence type="ECO:0000256" key="1">
    <source>
        <dbReference type="SAM" id="SignalP"/>
    </source>
</evidence>
<dbReference type="Proteomes" id="UP000799428">
    <property type="component" value="Unassembled WGS sequence"/>
</dbReference>
<dbReference type="EMBL" id="MU005772">
    <property type="protein sequence ID" value="KAF2708164.1"/>
    <property type="molecule type" value="Genomic_DNA"/>
</dbReference>
<evidence type="ECO:0000313" key="3">
    <source>
        <dbReference type="Proteomes" id="UP000799428"/>
    </source>
</evidence>
<proteinExistence type="predicted"/>
<feature type="chain" id="PRO_5026109969" description="Secreted protein" evidence="1">
    <location>
        <begin position="24"/>
        <end position="89"/>
    </location>
</feature>
<protein>
    <recommendedName>
        <fullName evidence="4">Secreted protein</fullName>
    </recommendedName>
</protein>
<feature type="signal peptide" evidence="1">
    <location>
        <begin position="1"/>
        <end position="23"/>
    </location>
</feature>
<dbReference type="AlphaFoldDB" id="A0A6G1K5L5"/>
<gene>
    <name evidence="2" type="ORF">K504DRAFT_300243</name>
</gene>
<sequence>MPHPSRWLGCRRSFLSLLTAVTARINSRRGGARHFCGTLDATIIPRADRMMRSSSVNPRPSCRVVQLISGTATTAAARGVFAPQPLWPR</sequence>
<name>A0A6G1K5L5_9PLEO</name>
<organism evidence="2 3">
    <name type="scientific">Pleomassaria siparia CBS 279.74</name>
    <dbReference type="NCBI Taxonomy" id="1314801"/>
    <lineage>
        <taxon>Eukaryota</taxon>
        <taxon>Fungi</taxon>
        <taxon>Dikarya</taxon>
        <taxon>Ascomycota</taxon>
        <taxon>Pezizomycotina</taxon>
        <taxon>Dothideomycetes</taxon>
        <taxon>Pleosporomycetidae</taxon>
        <taxon>Pleosporales</taxon>
        <taxon>Pleomassariaceae</taxon>
        <taxon>Pleomassaria</taxon>
    </lineage>
</organism>
<evidence type="ECO:0008006" key="4">
    <source>
        <dbReference type="Google" id="ProtNLM"/>
    </source>
</evidence>
<keyword evidence="1" id="KW-0732">Signal</keyword>
<evidence type="ECO:0000313" key="2">
    <source>
        <dbReference type="EMBL" id="KAF2708164.1"/>
    </source>
</evidence>
<accession>A0A6G1K5L5</accession>